<dbReference type="EMBL" id="KK784886">
    <property type="protein sequence ID" value="KDO73308.1"/>
    <property type="molecule type" value="Genomic_DNA"/>
</dbReference>
<feature type="compositionally biased region" description="Acidic residues" evidence="3">
    <location>
        <begin position="209"/>
        <end position="221"/>
    </location>
</feature>
<dbReference type="PANTHER" id="PTHR12634:SF8">
    <property type="entry name" value="FIERY MOUNTAIN, ISOFORM D"/>
    <property type="match status" value="1"/>
</dbReference>
<organism evidence="4 5">
    <name type="scientific">Citrus sinensis</name>
    <name type="common">Sweet orange</name>
    <name type="synonym">Citrus aurantium var. sinensis</name>
    <dbReference type="NCBI Taxonomy" id="2711"/>
    <lineage>
        <taxon>Eukaryota</taxon>
        <taxon>Viridiplantae</taxon>
        <taxon>Streptophyta</taxon>
        <taxon>Embryophyta</taxon>
        <taxon>Tracheophyta</taxon>
        <taxon>Spermatophyta</taxon>
        <taxon>Magnoliopsida</taxon>
        <taxon>eudicotyledons</taxon>
        <taxon>Gunneridae</taxon>
        <taxon>Pentapetalae</taxon>
        <taxon>rosids</taxon>
        <taxon>malvids</taxon>
        <taxon>Sapindales</taxon>
        <taxon>Rutaceae</taxon>
        <taxon>Aurantioideae</taxon>
        <taxon>Citrus</taxon>
    </lineage>
</organism>
<accession>A0A067G135</accession>
<evidence type="ECO:0000256" key="1">
    <source>
        <dbReference type="ARBA" id="ARBA00006180"/>
    </source>
</evidence>
<dbReference type="Pfam" id="PF04499">
    <property type="entry name" value="SAPS"/>
    <property type="match status" value="1"/>
</dbReference>
<evidence type="ECO:0000256" key="2">
    <source>
        <dbReference type="ARBA" id="ARBA00023306"/>
    </source>
</evidence>
<keyword evidence="2" id="KW-0131">Cell cycle</keyword>
<gene>
    <name evidence="4" type="ORF">CISIN_1g0361044mg</name>
</gene>
<keyword evidence="5" id="KW-1185">Reference proteome</keyword>
<dbReference type="Proteomes" id="UP000027120">
    <property type="component" value="Unassembled WGS sequence"/>
</dbReference>
<dbReference type="GO" id="GO:0019903">
    <property type="term" value="F:protein phosphatase binding"/>
    <property type="evidence" value="ECO:0007669"/>
    <property type="project" value="InterPro"/>
</dbReference>
<evidence type="ECO:0000256" key="3">
    <source>
        <dbReference type="SAM" id="MobiDB-lite"/>
    </source>
</evidence>
<reference evidence="4 5" key="1">
    <citation type="submission" date="2014-04" db="EMBL/GenBank/DDBJ databases">
        <authorList>
            <consortium name="International Citrus Genome Consortium"/>
            <person name="Gmitter F."/>
            <person name="Chen C."/>
            <person name="Farmerie W."/>
            <person name="Harkins T."/>
            <person name="Desany B."/>
            <person name="Mohiuddin M."/>
            <person name="Kodira C."/>
            <person name="Borodovsky M."/>
            <person name="Lomsadze A."/>
            <person name="Burns P."/>
            <person name="Jenkins J."/>
            <person name="Prochnik S."/>
            <person name="Shu S."/>
            <person name="Chapman J."/>
            <person name="Pitluck S."/>
            <person name="Schmutz J."/>
            <person name="Rokhsar D."/>
        </authorList>
    </citation>
    <scope>NUCLEOTIDE SEQUENCE</scope>
</reference>
<evidence type="ECO:0000313" key="5">
    <source>
        <dbReference type="Proteomes" id="UP000027120"/>
    </source>
</evidence>
<feature type="non-terminal residue" evidence="4">
    <location>
        <position position="256"/>
    </location>
</feature>
<sequence>PTLPASGKRAPRAGNLGHITRISNKLVQLGSTNSRIHACLQENTEWSEWQVNVLQERNAVENVYRWACGRPTALQDRTKDSDDDDLHDRDYDVAALANNLSQAFRYKIYGNEDAEEDHGALDRDDEVLILVFTFIAINDKDVYFDDESAEVVISSLRLGDDQGSSLFTNSNWFAFQDDRIGNAPVSTSPSEMMDEVNLNGTANGGNSSSDDEVVVGEDDELTESKDSVNGTSTSDANYLNTLPGSASLNTGDLNSQ</sequence>
<name>A0A067G135_CITSI</name>
<dbReference type="PANTHER" id="PTHR12634">
    <property type="entry name" value="SIT4 YEAST -ASSOCIATING PROTEIN-RELATED"/>
    <property type="match status" value="1"/>
</dbReference>
<protein>
    <submittedName>
        <fullName evidence="4">Uncharacterized protein</fullName>
    </submittedName>
</protein>
<dbReference type="InterPro" id="IPR007587">
    <property type="entry name" value="SAPS"/>
</dbReference>
<feature type="region of interest" description="Disordered" evidence="3">
    <location>
        <begin position="184"/>
        <end position="256"/>
    </location>
</feature>
<evidence type="ECO:0000313" key="4">
    <source>
        <dbReference type="EMBL" id="KDO73308.1"/>
    </source>
</evidence>
<feature type="non-terminal residue" evidence="4">
    <location>
        <position position="1"/>
    </location>
</feature>
<comment type="similarity">
    <text evidence="1">Belongs to the SAPS family.</text>
</comment>
<proteinExistence type="inferred from homology"/>
<feature type="compositionally biased region" description="Polar residues" evidence="3">
    <location>
        <begin position="227"/>
        <end position="256"/>
    </location>
</feature>
<dbReference type="STRING" id="2711.A0A067G135"/>
<dbReference type="AlphaFoldDB" id="A0A067G135"/>